<name>A0AAV3Q4E2_LITER</name>
<dbReference type="EMBL" id="BAABME010035127">
    <property type="protein sequence ID" value="GAA0158086.1"/>
    <property type="molecule type" value="Genomic_DNA"/>
</dbReference>
<sequence>MARTVVSLWLKPVNLVNVNLIKFQEGFPKRKGSTGGSRAGQSFNLGKSTGGNENFTAMISEINMIQEDND</sequence>
<reference evidence="2 3" key="1">
    <citation type="submission" date="2024-01" db="EMBL/GenBank/DDBJ databases">
        <title>The complete chloroplast genome sequence of Lithospermum erythrorhizon: insights into the phylogenetic relationship among Boraginaceae species and the maternal lineages of purple gromwells.</title>
        <authorList>
            <person name="Okada T."/>
            <person name="Watanabe K."/>
        </authorList>
    </citation>
    <scope>NUCLEOTIDE SEQUENCE [LARGE SCALE GENOMIC DNA]</scope>
</reference>
<evidence type="ECO:0000313" key="2">
    <source>
        <dbReference type="EMBL" id="GAA0158086.1"/>
    </source>
</evidence>
<keyword evidence="3" id="KW-1185">Reference proteome</keyword>
<protein>
    <submittedName>
        <fullName evidence="2">Uncharacterized protein</fullName>
    </submittedName>
</protein>
<feature type="compositionally biased region" description="Polar residues" evidence="1">
    <location>
        <begin position="39"/>
        <end position="48"/>
    </location>
</feature>
<accession>A0AAV3Q4E2</accession>
<organism evidence="2 3">
    <name type="scientific">Lithospermum erythrorhizon</name>
    <name type="common">Purple gromwell</name>
    <name type="synonym">Lithospermum officinale var. erythrorhizon</name>
    <dbReference type="NCBI Taxonomy" id="34254"/>
    <lineage>
        <taxon>Eukaryota</taxon>
        <taxon>Viridiplantae</taxon>
        <taxon>Streptophyta</taxon>
        <taxon>Embryophyta</taxon>
        <taxon>Tracheophyta</taxon>
        <taxon>Spermatophyta</taxon>
        <taxon>Magnoliopsida</taxon>
        <taxon>eudicotyledons</taxon>
        <taxon>Gunneridae</taxon>
        <taxon>Pentapetalae</taxon>
        <taxon>asterids</taxon>
        <taxon>lamiids</taxon>
        <taxon>Boraginales</taxon>
        <taxon>Boraginaceae</taxon>
        <taxon>Boraginoideae</taxon>
        <taxon>Lithospermeae</taxon>
        <taxon>Lithospermum</taxon>
    </lineage>
</organism>
<evidence type="ECO:0000313" key="3">
    <source>
        <dbReference type="Proteomes" id="UP001454036"/>
    </source>
</evidence>
<dbReference type="AlphaFoldDB" id="A0AAV3Q4E2"/>
<gene>
    <name evidence="2" type="ORF">LIER_43424</name>
</gene>
<proteinExistence type="predicted"/>
<dbReference type="Proteomes" id="UP001454036">
    <property type="component" value="Unassembled WGS sequence"/>
</dbReference>
<evidence type="ECO:0000256" key="1">
    <source>
        <dbReference type="SAM" id="MobiDB-lite"/>
    </source>
</evidence>
<feature type="region of interest" description="Disordered" evidence="1">
    <location>
        <begin position="29"/>
        <end position="48"/>
    </location>
</feature>
<comment type="caution">
    <text evidence="2">The sequence shown here is derived from an EMBL/GenBank/DDBJ whole genome shotgun (WGS) entry which is preliminary data.</text>
</comment>